<dbReference type="RefSeq" id="WP_011918267.1">
    <property type="nucleotide sequence ID" value="NZ_BMPK01000013.1"/>
</dbReference>
<reference evidence="2 3" key="1">
    <citation type="submission" date="2021-08" db="EMBL/GenBank/DDBJ databases">
        <title>Shewanella putrefaciens YZ-J, complete genome.</title>
        <authorList>
            <person name="Yi Z."/>
        </authorList>
    </citation>
    <scope>NUCLEOTIDE SEQUENCE [LARGE SCALE GENOMIC DNA]</scope>
    <source>
        <strain evidence="2 3">YZ-J</strain>
    </source>
</reference>
<dbReference type="PROSITE" id="PS51340">
    <property type="entry name" value="MOSC"/>
    <property type="match status" value="1"/>
</dbReference>
<dbReference type="SUPFAM" id="SSF50800">
    <property type="entry name" value="PK beta-barrel domain-like"/>
    <property type="match status" value="1"/>
</dbReference>
<gene>
    <name evidence="2" type="ORF">K3G22_00050</name>
</gene>
<dbReference type="PANTHER" id="PTHR36930:SF1">
    <property type="entry name" value="MOSC DOMAIN-CONTAINING PROTEIN"/>
    <property type="match status" value="1"/>
</dbReference>
<name>A0ABX8XBH4_SHEPU</name>
<feature type="domain" description="MOSC" evidence="1">
    <location>
        <begin position="18"/>
        <end position="145"/>
    </location>
</feature>
<dbReference type="InterPro" id="IPR005302">
    <property type="entry name" value="MoCF_Sase_C"/>
</dbReference>
<protein>
    <submittedName>
        <fullName evidence="2">MOSC domain-containing protein</fullName>
    </submittedName>
</protein>
<dbReference type="PANTHER" id="PTHR36930">
    <property type="entry name" value="METAL-SULFUR CLUSTER BIOSYNTHESIS PROTEINS YUAD-RELATED"/>
    <property type="match status" value="1"/>
</dbReference>
<evidence type="ECO:0000259" key="1">
    <source>
        <dbReference type="PROSITE" id="PS51340"/>
    </source>
</evidence>
<dbReference type="GeneID" id="67441602"/>
<organism evidence="2 3">
    <name type="scientific">Shewanella putrefaciens</name>
    <name type="common">Pseudomonas putrefaciens</name>
    <dbReference type="NCBI Taxonomy" id="24"/>
    <lineage>
        <taxon>Bacteria</taxon>
        <taxon>Pseudomonadati</taxon>
        <taxon>Pseudomonadota</taxon>
        <taxon>Gammaproteobacteria</taxon>
        <taxon>Alteromonadales</taxon>
        <taxon>Shewanellaceae</taxon>
        <taxon>Shewanella</taxon>
    </lineage>
</organism>
<dbReference type="InterPro" id="IPR011037">
    <property type="entry name" value="Pyrv_Knase-like_insert_dom_sf"/>
</dbReference>
<dbReference type="InterPro" id="IPR052716">
    <property type="entry name" value="MOSC_domain"/>
</dbReference>
<dbReference type="EMBL" id="CP080635">
    <property type="protein sequence ID" value="QYX72867.1"/>
    <property type="molecule type" value="Genomic_DNA"/>
</dbReference>
<evidence type="ECO:0000313" key="2">
    <source>
        <dbReference type="EMBL" id="QYX72867.1"/>
    </source>
</evidence>
<dbReference type="Proteomes" id="UP000827084">
    <property type="component" value="Chromosome"/>
</dbReference>
<dbReference type="Gene3D" id="2.40.33.20">
    <property type="entry name" value="PK beta-barrel domain-like"/>
    <property type="match status" value="1"/>
</dbReference>
<keyword evidence="3" id="KW-1185">Reference proteome</keyword>
<evidence type="ECO:0000313" key="3">
    <source>
        <dbReference type="Proteomes" id="UP000827084"/>
    </source>
</evidence>
<accession>A0ABX8XBH4</accession>
<proteinExistence type="predicted"/>
<sequence>MPKLLGIAYKTVKNGLMNEVLYANVTQLSGVEKDIFGRPGKRQVTVLSKQQWLIACQSINVDLPWTTRRANLFVDGLVFSSADVGKHLQIGELLLEITGETDPCKKMEVAHIGLEAALSPDWRGGVTCRVIVGAMIHQGDTVTLVTESLS</sequence>
<dbReference type="Pfam" id="PF03473">
    <property type="entry name" value="MOSC"/>
    <property type="match status" value="1"/>
</dbReference>